<evidence type="ECO:0000256" key="3">
    <source>
        <dbReference type="ARBA" id="ARBA00021704"/>
    </source>
</evidence>
<reference evidence="8 9" key="1">
    <citation type="journal article" date="2012" name="Science">
        <title>The Paleozoic origin of enzymatic lignin decomposition reconstructed from 31 fungal genomes.</title>
        <authorList>
            <person name="Floudas D."/>
            <person name="Binder M."/>
            <person name="Riley R."/>
            <person name="Barry K."/>
            <person name="Blanchette R.A."/>
            <person name="Henrissat B."/>
            <person name="Martinez A.T."/>
            <person name="Otillar R."/>
            <person name="Spatafora J.W."/>
            <person name="Yadav J.S."/>
            <person name="Aerts A."/>
            <person name="Benoit I."/>
            <person name="Boyd A."/>
            <person name="Carlson A."/>
            <person name="Copeland A."/>
            <person name="Coutinho P.M."/>
            <person name="de Vries R.P."/>
            <person name="Ferreira P."/>
            <person name="Findley K."/>
            <person name="Foster B."/>
            <person name="Gaskell J."/>
            <person name="Glotzer D."/>
            <person name="Gorecki P."/>
            <person name="Heitman J."/>
            <person name="Hesse C."/>
            <person name="Hori C."/>
            <person name="Igarashi K."/>
            <person name="Jurgens J.A."/>
            <person name="Kallen N."/>
            <person name="Kersten P."/>
            <person name="Kohler A."/>
            <person name="Kuees U."/>
            <person name="Kumar T.K.A."/>
            <person name="Kuo A."/>
            <person name="LaButti K."/>
            <person name="Larrondo L.F."/>
            <person name="Lindquist E."/>
            <person name="Ling A."/>
            <person name="Lombard V."/>
            <person name="Lucas S."/>
            <person name="Lundell T."/>
            <person name="Martin R."/>
            <person name="McLaughlin D.J."/>
            <person name="Morgenstern I."/>
            <person name="Morin E."/>
            <person name="Murat C."/>
            <person name="Nagy L.G."/>
            <person name="Nolan M."/>
            <person name="Ohm R.A."/>
            <person name="Patyshakuliyeva A."/>
            <person name="Rokas A."/>
            <person name="Ruiz-Duenas F.J."/>
            <person name="Sabat G."/>
            <person name="Salamov A."/>
            <person name="Samejima M."/>
            <person name="Schmutz J."/>
            <person name="Slot J.C."/>
            <person name="St John F."/>
            <person name="Stenlid J."/>
            <person name="Sun H."/>
            <person name="Sun S."/>
            <person name="Syed K."/>
            <person name="Tsang A."/>
            <person name="Wiebenga A."/>
            <person name="Young D."/>
            <person name="Pisabarro A."/>
            <person name="Eastwood D.C."/>
            <person name="Martin F."/>
            <person name="Cullen D."/>
            <person name="Grigoriev I.V."/>
            <person name="Hibbett D.S."/>
        </authorList>
    </citation>
    <scope>NUCLEOTIDE SEQUENCE [LARGE SCALE GENOMIC DNA]</scope>
    <source>
        <strain evidence="8 9">DJM-731 SS1</strain>
    </source>
</reference>
<dbReference type="GO" id="GO:0031515">
    <property type="term" value="C:tRNA (m1A) methyltransferase complex"/>
    <property type="evidence" value="ECO:0007669"/>
    <property type="project" value="InterPro"/>
</dbReference>
<keyword evidence="5" id="KW-0539">Nucleus</keyword>
<evidence type="ECO:0000256" key="2">
    <source>
        <dbReference type="ARBA" id="ARBA00008320"/>
    </source>
</evidence>
<feature type="compositionally biased region" description="Acidic residues" evidence="7">
    <location>
        <begin position="441"/>
        <end position="458"/>
    </location>
</feature>
<dbReference type="OrthoDB" id="10254665at2759"/>
<proteinExistence type="inferred from homology"/>
<dbReference type="AlphaFoldDB" id="M5G2F6"/>
<dbReference type="GO" id="GO:0005634">
    <property type="term" value="C:nucleus"/>
    <property type="evidence" value="ECO:0007669"/>
    <property type="project" value="UniProtKB-SubCell"/>
</dbReference>
<evidence type="ECO:0000256" key="5">
    <source>
        <dbReference type="ARBA" id="ARBA00023242"/>
    </source>
</evidence>
<dbReference type="OMA" id="TRCRPYQ"/>
<feature type="region of interest" description="Disordered" evidence="7">
    <location>
        <begin position="254"/>
        <end position="277"/>
    </location>
</feature>
<dbReference type="EMBL" id="JH795861">
    <property type="protein sequence ID" value="EJU02874.1"/>
    <property type="molecule type" value="Genomic_DNA"/>
</dbReference>
<dbReference type="Proteomes" id="UP000030653">
    <property type="component" value="Unassembled WGS sequence"/>
</dbReference>
<evidence type="ECO:0000313" key="9">
    <source>
        <dbReference type="Proteomes" id="UP000030653"/>
    </source>
</evidence>
<dbReference type="RefSeq" id="XP_040629768.1">
    <property type="nucleotide sequence ID" value="XM_040775803.1"/>
</dbReference>
<dbReference type="InterPro" id="IPR017423">
    <property type="entry name" value="TRM6"/>
</dbReference>
<dbReference type="HOGENOM" id="CLU_010916_1_0_1"/>
<dbReference type="Pfam" id="PF04189">
    <property type="entry name" value="Gcd10p"/>
    <property type="match status" value="1"/>
</dbReference>
<comment type="similarity">
    <text evidence="2">Belongs to the TRM6/GCD10 family.</text>
</comment>
<feature type="compositionally biased region" description="Low complexity" evidence="7">
    <location>
        <begin position="414"/>
        <end position="426"/>
    </location>
</feature>
<comment type="subcellular location">
    <subcellularLocation>
        <location evidence="1">Nucleus</location>
    </subcellularLocation>
</comment>
<feature type="region of interest" description="Disordered" evidence="7">
    <location>
        <begin position="413"/>
        <end position="495"/>
    </location>
</feature>
<name>M5G2F6_DACPD</name>
<accession>M5G2F6</accession>
<evidence type="ECO:0000256" key="7">
    <source>
        <dbReference type="SAM" id="MobiDB-lite"/>
    </source>
</evidence>
<dbReference type="GeneID" id="63690865"/>
<dbReference type="PANTHER" id="PTHR12945">
    <property type="entry name" value="TRANSLATION INITIATION FACTOR EIF3-RELATED"/>
    <property type="match status" value="1"/>
</dbReference>
<evidence type="ECO:0000256" key="4">
    <source>
        <dbReference type="ARBA" id="ARBA00022694"/>
    </source>
</evidence>
<keyword evidence="9" id="KW-1185">Reference proteome</keyword>
<dbReference type="GO" id="GO:0030488">
    <property type="term" value="P:tRNA methylation"/>
    <property type="evidence" value="ECO:0007669"/>
    <property type="project" value="InterPro"/>
</dbReference>
<protein>
    <recommendedName>
        <fullName evidence="3">tRNA (adenine(58)-N(1))-methyltransferase non-catalytic subunit TRM6</fullName>
    </recommendedName>
    <alternativeName>
        <fullName evidence="6">tRNA(m1A58)-methyltransferase subunit TRM6</fullName>
    </alternativeName>
</protein>
<keyword evidence="4" id="KW-0819">tRNA processing</keyword>
<dbReference type="STRING" id="1858805.M5G2F6"/>
<gene>
    <name evidence="8" type="ORF">DACRYDRAFT_66095</name>
</gene>
<evidence type="ECO:0000256" key="6">
    <source>
        <dbReference type="ARBA" id="ARBA00032319"/>
    </source>
</evidence>
<evidence type="ECO:0000256" key="1">
    <source>
        <dbReference type="ARBA" id="ARBA00004123"/>
    </source>
</evidence>
<organism evidence="8 9">
    <name type="scientific">Dacryopinax primogenitus (strain DJM 731)</name>
    <name type="common">Brown rot fungus</name>
    <dbReference type="NCBI Taxonomy" id="1858805"/>
    <lineage>
        <taxon>Eukaryota</taxon>
        <taxon>Fungi</taxon>
        <taxon>Dikarya</taxon>
        <taxon>Basidiomycota</taxon>
        <taxon>Agaricomycotina</taxon>
        <taxon>Dacrymycetes</taxon>
        <taxon>Dacrymycetales</taxon>
        <taxon>Dacrymycetaceae</taxon>
        <taxon>Dacryopinax</taxon>
    </lineage>
</organism>
<evidence type="ECO:0000313" key="8">
    <source>
        <dbReference type="EMBL" id="EJU02874.1"/>
    </source>
</evidence>
<sequence>MSNRHIIKAGDNVVFRMPSGQTRVHKVDDKATISLGKFGTFPSSRLLGHPFGLTYEIVDSGILRVMQPEVVKELEETQATNEYIEDVGQAVQPLTFEEIEALKKSGTAASDIINMQITSHANYELKTEFSKEKYRKRKQAKFNKTFTALPPSPSNLLSHIVAQQPSRVQHLRIDTLAQMLTFTNVQEDGRYIVVEDCAGLIVGAVLERMGGKGTLLTIHDADSPPAHHILNQMNLTPEELAPLRVLNWATADESHTPVFPPTSPSGKKTKSERERRRLEKRKEAIDLVLQTREDLFAGEWDAMIVVSQYEPMSIVRRLGKYLAGSANCVIHSPYNSVLADLQVKLRQQGGWLNLQPTEGWLRRYQVLPGRTHPDMNVQGSGGWLLHAIKVYDDPSASSIVHWEFQAKKRRKLNEAGASASGSAPETPAEETVEDRETGGAADEEVVEAALVEADEEMQVDQSSGEVGLDADASGDGQRYPAGAEQTVIEPLESAS</sequence>
<dbReference type="PANTHER" id="PTHR12945:SF0">
    <property type="entry name" value="TRNA (ADENINE(58)-N(1))-METHYLTRANSFERASE NON-CATALYTIC SUBUNIT TRM6"/>
    <property type="match status" value="1"/>
</dbReference>